<dbReference type="Gene3D" id="3.40.50.2000">
    <property type="entry name" value="Glycogen Phosphorylase B"/>
    <property type="match status" value="2"/>
</dbReference>
<evidence type="ECO:0000259" key="2">
    <source>
        <dbReference type="Pfam" id="PF13439"/>
    </source>
</evidence>
<evidence type="ECO:0000313" key="4">
    <source>
        <dbReference type="Proteomes" id="UP000005387"/>
    </source>
</evidence>
<dbReference type="CDD" id="cd03801">
    <property type="entry name" value="GT4_PimA-like"/>
    <property type="match status" value="1"/>
</dbReference>
<feature type="domain" description="Glycosyltransferase subfamily 4-like N-terminal" evidence="2">
    <location>
        <begin position="25"/>
        <end position="164"/>
    </location>
</feature>
<sequence>MRDRSILFINSSSLPIPAASGGAIQQVLGQIAAELANRGWDVGMMTMTTEQSIARQPSFAEKPLRWHAIDTPIQSGGLRGIWNARRTIRRLLHNVDPALYAHVVVFDPYIAPIVRQWSADAKIIWSAHNVKKKTKHALRWWCKPMDGIISVSAFLQASLEETIPRALKLTHEVIHNPLGQEWLEAGVQVTRQPNSILYCGRIVEEKGLHYLVDALAQLPEPLKQSVKLSIAGGSHFLGSADSPYIQSVIRQLEQSGVSYESLGFISHDQLIAVYDRHDVLVIPSNWDDPAPVVASEGQARNCRMIATTAGGLPEIVAPYWRDYLVPRGDAQALSSSIARMLESRQEAAAASEVRLWLNREFSTPEIIQQWEAMLLSR</sequence>
<keyword evidence="4" id="KW-1185">Reference proteome</keyword>
<proteinExistence type="predicted"/>
<dbReference type="STRING" id="717606.PaecuDRAFT_4152"/>
<evidence type="ECO:0000259" key="1">
    <source>
        <dbReference type="Pfam" id="PF00534"/>
    </source>
</evidence>
<keyword evidence="3" id="KW-0808">Transferase</keyword>
<dbReference type="OrthoDB" id="9811902at2"/>
<dbReference type="EMBL" id="AEDD01000012">
    <property type="protein sequence ID" value="EFM09149.1"/>
    <property type="molecule type" value="Genomic_DNA"/>
</dbReference>
<dbReference type="Pfam" id="PF00534">
    <property type="entry name" value="Glycos_transf_1"/>
    <property type="match status" value="1"/>
</dbReference>
<organism evidence="3 4">
    <name type="scientific">Paenibacillus curdlanolyticus YK9</name>
    <dbReference type="NCBI Taxonomy" id="717606"/>
    <lineage>
        <taxon>Bacteria</taxon>
        <taxon>Bacillati</taxon>
        <taxon>Bacillota</taxon>
        <taxon>Bacilli</taxon>
        <taxon>Bacillales</taxon>
        <taxon>Paenibacillaceae</taxon>
        <taxon>Paenibacillus</taxon>
    </lineage>
</organism>
<dbReference type="InterPro" id="IPR001296">
    <property type="entry name" value="Glyco_trans_1"/>
</dbReference>
<feature type="domain" description="Glycosyl transferase family 1" evidence="1">
    <location>
        <begin position="192"/>
        <end position="350"/>
    </location>
</feature>
<dbReference type="GO" id="GO:0016757">
    <property type="term" value="F:glycosyltransferase activity"/>
    <property type="evidence" value="ECO:0007669"/>
    <property type="project" value="InterPro"/>
</dbReference>
<dbReference type="InterPro" id="IPR028098">
    <property type="entry name" value="Glyco_trans_4-like_N"/>
</dbReference>
<accession>E0IER1</accession>
<dbReference type="AlphaFoldDB" id="E0IER1"/>
<dbReference type="SUPFAM" id="SSF53756">
    <property type="entry name" value="UDP-Glycosyltransferase/glycogen phosphorylase"/>
    <property type="match status" value="1"/>
</dbReference>
<evidence type="ECO:0000313" key="3">
    <source>
        <dbReference type="EMBL" id="EFM09149.1"/>
    </source>
</evidence>
<dbReference type="Proteomes" id="UP000005387">
    <property type="component" value="Unassembled WGS sequence"/>
</dbReference>
<dbReference type="Pfam" id="PF13439">
    <property type="entry name" value="Glyco_transf_4"/>
    <property type="match status" value="1"/>
</dbReference>
<protein>
    <submittedName>
        <fullName evidence="3">Glycosyl transferase group 1</fullName>
    </submittedName>
</protein>
<reference evidence="3 4" key="1">
    <citation type="submission" date="2010-07" db="EMBL/GenBank/DDBJ databases">
        <title>The draft genome of Paenibacillus curdlanolyticus YK9.</title>
        <authorList>
            <consortium name="US DOE Joint Genome Institute (JGI-PGF)"/>
            <person name="Lucas S."/>
            <person name="Copeland A."/>
            <person name="Lapidus A."/>
            <person name="Cheng J.-F."/>
            <person name="Bruce D."/>
            <person name="Goodwin L."/>
            <person name="Pitluck S."/>
            <person name="Land M.L."/>
            <person name="Hauser L."/>
            <person name="Chang Y.-J."/>
            <person name="Jeffries C."/>
            <person name="Anderson I.J."/>
            <person name="Johnson E."/>
            <person name="Loganathan U."/>
            <person name="Mulhopadhyay B."/>
            <person name="Kyrpides N."/>
            <person name="Woyke T.J."/>
        </authorList>
    </citation>
    <scope>NUCLEOTIDE SEQUENCE [LARGE SCALE GENOMIC DNA]</scope>
    <source>
        <strain evidence="3 4">YK9</strain>
    </source>
</reference>
<dbReference type="eggNOG" id="COG0438">
    <property type="taxonomic scope" value="Bacteria"/>
</dbReference>
<gene>
    <name evidence="3" type="ORF">PaecuDRAFT_4152</name>
</gene>
<dbReference type="RefSeq" id="WP_006040135.1">
    <property type="nucleotide sequence ID" value="NZ_AEDD01000012.1"/>
</dbReference>
<name>E0IER1_9BACL</name>
<dbReference type="PANTHER" id="PTHR12526">
    <property type="entry name" value="GLYCOSYLTRANSFERASE"/>
    <property type="match status" value="1"/>
</dbReference>